<dbReference type="Proteomes" id="UP001497444">
    <property type="component" value="Chromosome 8"/>
</dbReference>
<keyword evidence="3 5" id="KW-0560">Oxidoreductase</keyword>
<dbReference type="InterPro" id="IPR001128">
    <property type="entry name" value="Cyt_P450"/>
</dbReference>
<accession>A0ABP0XJ98</accession>
<dbReference type="CDD" id="cd20618">
    <property type="entry name" value="CYP71_clan"/>
    <property type="match status" value="1"/>
</dbReference>
<dbReference type="SUPFAM" id="SSF48264">
    <property type="entry name" value="Cytochrome P450"/>
    <property type="match status" value="1"/>
</dbReference>
<dbReference type="InterPro" id="IPR036396">
    <property type="entry name" value="Cyt_P450_sf"/>
</dbReference>
<evidence type="ECO:0000313" key="8">
    <source>
        <dbReference type="Proteomes" id="UP001497444"/>
    </source>
</evidence>
<dbReference type="PANTHER" id="PTHR47944:SF16">
    <property type="entry name" value="CYTOCHROME P450 FAMILY 1 SUBFAMILY A POLYPEPTIDE 1"/>
    <property type="match status" value="1"/>
</dbReference>
<evidence type="ECO:0000256" key="6">
    <source>
        <dbReference type="SAM" id="Phobius"/>
    </source>
</evidence>
<feature type="transmembrane region" description="Helical" evidence="6">
    <location>
        <begin position="20"/>
        <end position="38"/>
    </location>
</feature>
<sequence>MDKSMFQIVHQETLGENVGLFIVIMFSIFLVAILHTRFSRKSRCLPPGPWPWPIVGNLLMLGEHPHVTLTRWAEKYGPLMHLQLGSINTVVASSPTMAKEFLRTQDHVFQYRPSSLAFKILTKNSSMGVISGPALQHIRKICTNELFTFKRIQSFQPMRTKEIRETIKDIYKEANEGKAVDLTLKLTSISTNHMTQMLFKKRYCGIGSDNKEAQWFKEITNAITYWEGAFIISDYIPYLRWVTKLQGIDTSLQALRNELSNFITQIMNEHRTIPSTPNSNIEDVPKDFLDVLFTAPQEDGSGHLTDDAIQAFITDIFVAGIGTSATTLEWVMVELLQHPNIMKCAQTELDDIVGTDRLVEECDLQNLPYLQALLKENFRIHPSAPLLLPHCSIEPSQVRGYNLPPNTQVLVNIWAIGRDPNTWEKPLQFDPSRFMQHQDINVQGQHFELLPFGTGRRACPGRPLAVIFIQIVLARLLQSFDWSIPNVEEKPIDMSGTFGLTLTKTKPLCVMAHPRLQAHFYN</sequence>
<dbReference type="InterPro" id="IPR002401">
    <property type="entry name" value="Cyt_P450_E_grp-I"/>
</dbReference>
<evidence type="ECO:0000313" key="7">
    <source>
        <dbReference type="EMBL" id="CAK9277961.1"/>
    </source>
</evidence>
<organism evidence="7 8">
    <name type="scientific">Sphagnum jensenii</name>
    <dbReference type="NCBI Taxonomy" id="128206"/>
    <lineage>
        <taxon>Eukaryota</taxon>
        <taxon>Viridiplantae</taxon>
        <taxon>Streptophyta</taxon>
        <taxon>Embryophyta</taxon>
        <taxon>Bryophyta</taxon>
        <taxon>Sphagnophytina</taxon>
        <taxon>Sphagnopsida</taxon>
        <taxon>Sphagnales</taxon>
        <taxon>Sphagnaceae</taxon>
        <taxon>Sphagnum</taxon>
    </lineage>
</organism>
<keyword evidence="6" id="KW-1133">Transmembrane helix</keyword>
<reference evidence="7" key="1">
    <citation type="submission" date="2024-02" db="EMBL/GenBank/DDBJ databases">
        <authorList>
            <consortium name="ELIXIR-Norway"/>
            <consortium name="Elixir Norway"/>
        </authorList>
    </citation>
    <scope>NUCLEOTIDE SEQUENCE</scope>
</reference>
<keyword evidence="6" id="KW-0472">Membrane</keyword>
<evidence type="ECO:0008006" key="9">
    <source>
        <dbReference type="Google" id="ProtNLM"/>
    </source>
</evidence>
<keyword evidence="6" id="KW-0812">Transmembrane</keyword>
<proteinExistence type="inferred from homology"/>
<dbReference type="InterPro" id="IPR017972">
    <property type="entry name" value="Cyt_P450_CS"/>
</dbReference>
<dbReference type="PROSITE" id="PS00086">
    <property type="entry name" value="CYTOCHROME_P450"/>
    <property type="match status" value="1"/>
</dbReference>
<evidence type="ECO:0000256" key="4">
    <source>
        <dbReference type="ARBA" id="ARBA00023004"/>
    </source>
</evidence>
<dbReference type="PANTHER" id="PTHR47944">
    <property type="entry name" value="CYTOCHROME P450 98A9"/>
    <property type="match status" value="1"/>
</dbReference>
<dbReference type="PRINTS" id="PR00385">
    <property type="entry name" value="P450"/>
</dbReference>
<keyword evidence="8" id="KW-1185">Reference proteome</keyword>
<comment type="similarity">
    <text evidence="1 5">Belongs to the cytochrome P450 family.</text>
</comment>
<dbReference type="EMBL" id="OZ020103">
    <property type="protein sequence ID" value="CAK9277961.1"/>
    <property type="molecule type" value="Genomic_DNA"/>
</dbReference>
<dbReference type="Gene3D" id="1.10.630.10">
    <property type="entry name" value="Cytochrome P450"/>
    <property type="match status" value="1"/>
</dbReference>
<protein>
    <recommendedName>
        <fullName evidence="9">Cytochrome P450</fullName>
    </recommendedName>
</protein>
<evidence type="ECO:0000256" key="1">
    <source>
        <dbReference type="ARBA" id="ARBA00010617"/>
    </source>
</evidence>
<evidence type="ECO:0000256" key="2">
    <source>
        <dbReference type="ARBA" id="ARBA00022723"/>
    </source>
</evidence>
<keyword evidence="2 5" id="KW-0479">Metal-binding</keyword>
<keyword evidence="4 5" id="KW-0408">Iron</keyword>
<keyword evidence="5" id="KW-0503">Monooxygenase</keyword>
<dbReference type="PRINTS" id="PR00463">
    <property type="entry name" value="EP450I"/>
</dbReference>
<name>A0ABP0XJ98_9BRYO</name>
<keyword evidence="5" id="KW-0349">Heme</keyword>
<dbReference type="Pfam" id="PF00067">
    <property type="entry name" value="p450"/>
    <property type="match status" value="1"/>
</dbReference>
<evidence type="ECO:0000256" key="3">
    <source>
        <dbReference type="ARBA" id="ARBA00023002"/>
    </source>
</evidence>
<evidence type="ECO:0000256" key="5">
    <source>
        <dbReference type="RuleBase" id="RU000461"/>
    </source>
</evidence>
<gene>
    <name evidence="7" type="ORF">CSSPJE1EN1_LOCUS23439</name>
</gene>